<dbReference type="InterPro" id="IPR006771">
    <property type="entry name" value="CetA-like"/>
</dbReference>
<organism evidence="2 3">
    <name type="scientific">Curvularia clavata</name>
    <dbReference type="NCBI Taxonomy" id="95742"/>
    <lineage>
        <taxon>Eukaryota</taxon>
        <taxon>Fungi</taxon>
        <taxon>Dikarya</taxon>
        <taxon>Ascomycota</taxon>
        <taxon>Pezizomycotina</taxon>
        <taxon>Dothideomycetes</taxon>
        <taxon>Pleosporomycetidae</taxon>
        <taxon>Pleosporales</taxon>
        <taxon>Pleosporineae</taxon>
        <taxon>Pleosporaceae</taxon>
        <taxon>Curvularia</taxon>
    </lineage>
</organism>
<dbReference type="PANTHER" id="PTHR36195:SF4">
    <property type="entry name" value="DOMAIN PROTEIN, PUTATIVE (AFU_ORTHOLOGUE AFUA_5G01990)-RELATED"/>
    <property type="match status" value="1"/>
</dbReference>
<protein>
    <submittedName>
        <fullName evidence="2">Uncharacterized protein</fullName>
    </submittedName>
</protein>
<gene>
    <name evidence="2" type="ORF">yc1106_08710</name>
</gene>
<feature type="chain" id="PRO_5040254690" evidence="1">
    <location>
        <begin position="17"/>
        <end position="157"/>
    </location>
</feature>
<reference evidence="2" key="1">
    <citation type="submission" date="2021-12" db="EMBL/GenBank/DDBJ databases">
        <title>Curvularia clavata genome.</title>
        <authorList>
            <person name="Cao Y."/>
        </authorList>
    </citation>
    <scope>NUCLEOTIDE SEQUENCE</scope>
    <source>
        <strain evidence="2">Yc1106</strain>
    </source>
</reference>
<keyword evidence="3" id="KW-1185">Reference proteome</keyword>
<sequence>MFLPALTSALALSTRAAPDPYAKVHNKCSFPVWVSSVQNTAGPTQMLLSGNTFSEVQRNPENGTGVSIQVTTTVDGAHTKAPILIMGYSWDNRTGLYYSLSTVNGFSFWGQKLRIHNTEGKAVQEIVWVGEPKGEYTAVYLKGEADITLELCDDFAE</sequence>
<dbReference type="EMBL" id="CP089280">
    <property type="protein sequence ID" value="USP81436.1"/>
    <property type="molecule type" value="Genomic_DNA"/>
</dbReference>
<proteinExistence type="predicted"/>
<dbReference type="AlphaFoldDB" id="A0A9Q8ZG21"/>
<dbReference type="Proteomes" id="UP001056012">
    <property type="component" value="Chromosome 7"/>
</dbReference>
<evidence type="ECO:0000313" key="2">
    <source>
        <dbReference type="EMBL" id="USP81436.1"/>
    </source>
</evidence>
<dbReference type="PANTHER" id="PTHR36195">
    <property type="entry name" value="DOMAIN PROTEIN, PUTATIVE (AFU_ORTHOLOGUE AFUA_5G01990)-RELATED-RELATED"/>
    <property type="match status" value="1"/>
</dbReference>
<dbReference type="VEuPathDB" id="FungiDB:yc1106_08710"/>
<feature type="signal peptide" evidence="1">
    <location>
        <begin position="1"/>
        <end position="16"/>
    </location>
</feature>
<accession>A0A9Q8ZG21</accession>
<dbReference type="Pfam" id="PF04681">
    <property type="entry name" value="Bys1"/>
    <property type="match status" value="1"/>
</dbReference>
<evidence type="ECO:0000256" key="1">
    <source>
        <dbReference type="SAM" id="SignalP"/>
    </source>
</evidence>
<evidence type="ECO:0000313" key="3">
    <source>
        <dbReference type="Proteomes" id="UP001056012"/>
    </source>
</evidence>
<name>A0A9Q8ZG21_CURCL</name>
<dbReference type="OrthoDB" id="3682664at2759"/>
<keyword evidence="1" id="KW-0732">Signal</keyword>